<evidence type="ECO:0000313" key="2">
    <source>
        <dbReference type="EMBL" id="VGO12200.1"/>
    </source>
</evidence>
<protein>
    <recommendedName>
        <fullName evidence="1">Transposase zinc-ribbon domain-containing protein</fullName>
    </recommendedName>
</protein>
<dbReference type="AlphaFoldDB" id="A0A6C2TWZ4"/>
<dbReference type="Pfam" id="PF12760">
    <property type="entry name" value="Zn_ribbon_IS1595"/>
    <property type="match status" value="1"/>
</dbReference>
<dbReference type="InterPro" id="IPR024442">
    <property type="entry name" value="Transposase_Zn_ribbon"/>
</dbReference>
<sequence length="66" mass="7760">MLWYTRFMEAYPKDLEELELNFSSEEACRDYLASLRWPNGFLCPACGHGESWRLSDGLFKCKTCSR</sequence>
<keyword evidence="3" id="KW-1185">Reference proteome</keyword>
<proteinExistence type="predicted"/>
<evidence type="ECO:0000259" key="1">
    <source>
        <dbReference type="Pfam" id="PF12760"/>
    </source>
</evidence>
<reference evidence="2 3" key="1">
    <citation type="submission" date="2019-04" db="EMBL/GenBank/DDBJ databases">
        <authorList>
            <person name="Van Vliet M D."/>
        </authorList>
    </citation>
    <scope>NUCLEOTIDE SEQUENCE [LARGE SCALE GENOMIC DNA]</scope>
    <source>
        <strain evidence="2 3">F1</strain>
    </source>
</reference>
<dbReference type="EMBL" id="CAAHFG010000001">
    <property type="protein sequence ID" value="VGO12200.1"/>
    <property type="molecule type" value="Genomic_DNA"/>
</dbReference>
<accession>A0A6C2TWZ4</accession>
<gene>
    <name evidence="2" type="ORF">PDESU_00751</name>
</gene>
<dbReference type="Proteomes" id="UP000366872">
    <property type="component" value="Unassembled WGS sequence"/>
</dbReference>
<name>A0A6C2TWZ4_PONDE</name>
<evidence type="ECO:0000313" key="3">
    <source>
        <dbReference type="Proteomes" id="UP000366872"/>
    </source>
</evidence>
<feature type="domain" description="Transposase zinc-ribbon" evidence="1">
    <location>
        <begin position="24"/>
        <end position="66"/>
    </location>
</feature>
<organism evidence="2 3">
    <name type="scientific">Pontiella desulfatans</name>
    <dbReference type="NCBI Taxonomy" id="2750659"/>
    <lineage>
        <taxon>Bacteria</taxon>
        <taxon>Pseudomonadati</taxon>
        <taxon>Kiritimatiellota</taxon>
        <taxon>Kiritimatiellia</taxon>
        <taxon>Kiritimatiellales</taxon>
        <taxon>Pontiellaceae</taxon>
        <taxon>Pontiella</taxon>
    </lineage>
</organism>